<organism evidence="1">
    <name type="scientific">Arundo donax</name>
    <name type="common">Giant reed</name>
    <name type="synonym">Donax arundinaceus</name>
    <dbReference type="NCBI Taxonomy" id="35708"/>
    <lineage>
        <taxon>Eukaryota</taxon>
        <taxon>Viridiplantae</taxon>
        <taxon>Streptophyta</taxon>
        <taxon>Embryophyta</taxon>
        <taxon>Tracheophyta</taxon>
        <taxon>Spermatophyta</taxon>
        <taxon>Magnoliopsida</taxon>
        <taxon>Liliopsida</taxon>
        <taxon>Poales</taxon>
        <taxon>Poaceae</taxon>
        <taxon>PACMAD clade</taxon>
        <taxon>Arundinoideae</taxon>
        <taxon>Arundineae</taxon>
        <taxon>Arundo</taxon>
    </lineage>
</organism>
<name>A0A0A9GL80_ARUDO</name>
<protein>
    <submittedName>
        <fullName evidence="1">Uncharacterized protein</fullName>
    </submittedName>
</protein>
<proteinExistence type="predicted"/>
<reference evidence="1" key="2">
    <citation type="journal article" date="2015" name="Data Brief">
        <title>Shoot transcriptome of the giant reed, Arundo donax.</title>
        <authorList>
            <person name="Barrero R.A."/>
            <person name="Guerrero F.D."/>
            <person name="Moolhuijzen P."/>
            <person name="Goolsby J.A."/>
            <person name="Tidwell J."/>
            <person name="Bellgard S.E."/>
            <person name="Bellgard M.I."/>
        </authorList>
    </citation>
    <scope>NUCLEOTIDE SEQUENCE</scope>
    <source>
        <tissue evidence="1">Shoot tissue taken approximately 20 cm above the soil surface</tissue>
    </source>
</reference>
<evidence type="ECO:0000313" key="1">
    <source>
        <dbReference type="EMBL" id="JAE24134.1"/>
    </source>
</evidence>
<dbReference type="EMBL" id="GBRH01173762">
    <property type="protein sequence ID" value="JAE24134.1"/>
    <property type="molecule type" value="Transcribed_RNA"/>
</dbReference>
<reference evidence="1" key="1">
    <citation type="submission" date="2014-09" db="EMBL/GenBank/DDBJ databases">
        <authorList>
            <person name="Magalhaes I.L.F."/>
            <person name="Oliveira U."/>
            <person name="Santos F.R."/>
            <person name="Vidigal T.H.D.A."/>
            <person name="Brescovit A.D."/>
            <person name="Santos A.J."/>
        </authorList>
    </citation>
    <scope>NUCLEOTIDE SEQUENCE</scope>
    <source>
        <tissue evidence="1">Shoot tissue taken approximately 20 cm above the soil surface</tissue>
    </source>
</reference>
<accession>A0A0A9GL80</accession>
<dbReference type="AlphaFoldDB" id="A0A0A9GL80"/>
<sequence>MLMDLKQFSLSVLLFTTMELWISGDETLTLYS</sequence>